<dbReference type="Pfam" id="PF00950">
    <property type="entry name" value="ABC-3"/>
    <property type="match status" value="1"/>
</dbReference>
<comment type="caution">
    <text evidence="8">The sequence shown here is derived from an EMBL/GenBank/DDBJ whole genome shotgun (WGS) entry which is preliminary data.</text>
</comment>
<keyword evidence="6" id="KW-0813">Transport</keyword>
<organism evidence="8 9">
    <name type="scientific">Thermosulfurimonas dismutans</name>
    <dbReference type="NCBI Taxonomy" id="999894"/>
    <lineage>
        <taxon>Bacteria</taxon>
        <taxon>Pseudomonadati</taxon>
        <taxon>Thermodesulfobacteriota</taxon>
        <taxon>Thermodesulfobacteria</taxon>
        <taxon>Thermodesulfobacteriales</taxon>
        <taxon>Thermodesulfobacteriaceae</taxon>
        <taxon>Thermosulfurimonas</taxon>
    </lineage>
</organism>
<keyword evidence="5 7" id="KW-0472">Membrane</keyword>
<dbReference type="PANTHER" id="PTHR30477">
    <property type="entry name" value="ABC-TRANSPORTER METAL-BINDING PROTEIN"/>
    <property type="match status" value="1"/>
</dbReference>
<evidence type="ECO:0000256" key="5">
    <source>
        <dbReference type="ARBA" id="ARBA00023136"/>
    </source>
</evidence>
<feature type="transmembrane region" description="Helical" evidence="7">
    <location>
        <begin position="90"/>
        <end position="111"/>
    </location>
</feature>
<feature type="transmembrane region" description="Helical" evidence="7">
    <location>
        <begin position="214"/>
        <end position="234"/>
    </location>
</feature>
<proteinExistence type="inferred from homology"/>
<dbReference type="EMBL" id="LWLG01000002">
    <property type="protein sequence ID" value="OAQ21474.1"/>
    <property type="molecule type" value="Genomic_DNA"/>
</dbReference>
<feature type="transmembrane region" description="Helical" evidence="7">
    <location>
        <begin position="12"/>
        <end position="32"/>
    </location>
</feature>
<protein>
    <submittedName>
        <fullName evidence="8">Zinc ABC transporter, inner membrane permease protein ZnuB</fullName>
    </submittedName>
</protein>
<comment type="similarity">
    <text evidence="2 6">Belongs to the ABC-3 integral membrane protein family.</text>
</comment>
<evidence type="ECO:0000256" key="2">
    <source>
        <dbReference type="ARBA" id="ARBA00008034"/>
    </source>
</evidence>
<dbReference type="RefSeq" id="WP_084270931.1">
    <property type="nucleotide sequence ID" value="NZ_LWLG01000002.1"/>
</dbReference>
<dbReference type="InterPro" id="IPR037294">
    <property type="entry name" value="ABC_BtuC-like"/>
</dbReference>
<evidence type="ECO:0000256" key="1">
    <source>
        <dbReference type="ARBA" id="ARBA00004141"/>
    </source>
</evidence>
<evidence type="ECO:0000313" key="8">
    <source>
        <dbReference type="EMBL" id="OAQ21474.1"/>
    </source>
</evidence>
<dbReference type="PANTHER" id="PTHR30477:SF0">
    <property type="entry name" value="METAL TRANSPORT SYSTEM MEMBRANE PROTEIN TM_0125-RELATED"/>
    <property type="match status" value="1"/>
</dbReference>
<feature type="transmembrane region" description="Helical" evidence="7">
    <location>
        <begin position="61"/>
        <end position="78"/>
    </location>
</feature>
<dbReference type="OrthoDB" id="9798540at2"/>
<dbReference type="Proteomes" id="UP000078390">
    <property type="component" value="Unassembled WGS sequence"/>
</dbReference>
<dbReference type="Gene3D" id="1.10.3470.10">
    <property type="entry name" value="ABC transporter involved in vitamin B12 uptake, BtuC"/>
    <property type="match status" value="1"/>
</dbReference>
<keyword evidence="9" id="KW-1185">Reference proteome</keyword>
<dbReference type="GO" id="GO:0010043">
    <property type="term" value="P:response to zinc ion"/>
    <property type="evidence" value="ECO:0007669"/>
    <property type="project" value="TreeGrafter"/>
</dbReference>
<dbReference type="GO" id="GO:0055085">
    <property type="term" value="P:transmembrane transport"/>
    <property type="evidence" value="ECO:0007669"/>
    <property type="project" value="InterPro"/>
</dbReference>
<dbReference type="AlphaFoldDB" id="A0A179D5U8"/>
<gene>
    <name evidence="8" type="ORF">TDIS_0695</name>
</gene>
<dbReference type="SUPFAM" id="SSF81345">
    <property type="entry name" value="ABC transporter involved in vitamin B12 uptake, BtuC"/>
    <property type="match status" value="1"/>
</dbReference>
<accession>A0A179D5U8</accession>
<dbReference type="GO" id="GO:0043190">
    <property type="term" value="C:ATP-binding cassette (ABC) transporter complex"/>
    <property type="evidence" value="ECO:0007669"/>
    <property type="project" value="InterPro"/>
</dbReference>
<keyword evidence="3 6" id="KW-0812">Transmembrane</keyword>
<dbReference type="STRING" id="999894.TDIS_0695"/>
<feature type="transmembrane region" description="Helical" evidence="7">
    <location>
        <begin position="131"/>
        <end position="153"/>
    </location>
</feature>
<evidence type="ECO:0000313" key="9">
    <source>
        <dbReference type="Proteomes" id="UP000078390"/>
    </source>
</evidence>
<evidence type="ECO:0000256" key="6">
    <source>
        <dbReference type="RuleBase" id="RU003943"/>
    </source>
</evidence>
<keyword evidence="4 7" id="KW-1133">Transmembrane helix</keyword>
<evidence type="ECO:0000256" key="4">
    <source>
        <dbReference type="ARBA" id="ARBA00022989"/>
    </source>
</evidence>
<comment type="subcellular location">
    <subcellularLocation>
        <location evidence="6">Cell membrane</location>
        <topology evidence="6">Multi-pass membrane protein</topology>
    </subcellularLocation>
    <subcellularLocation>
        <location evidence="1">Membrane</location>
        <topology evidence="1">Multi-pass membrane protein</topology>
    </subcellularLocation>
</comment>
<evidence type="ECO:0000256" key="7">
    <source>
        <dbReference type="SAM" id="Phobius"/>
    </source>
</evidence>
<reference evidence="8 9" key="1">
    <citation type="submission" date="2016-04" db="EMBL/GenBank/DDBJ databases">
        <title>Genome analysis of Thermosulfurimonas dismutans, the first thermophilic sulfur-disproportionating bacterium of the phylum Thermodesulfobacteria.</title>
        <authorList>
            <person name="Mardanov A.V."/>
            <person name="Beletsky A.V."/>
            <person name="Kadnikov V.V."/>
            <person name="Slobodkin A.I."/>
            <person name="Ravin N.V."/>
        </authorList>
    </citation>
    <scope>NUCLEOTIDE SEQUENCE [LARGE SCALE GENOMIC DNA]</scope>
    <source>
        <strain evidence="8 9">S95</strain>
    </source>
</reference>
<evidence type="ECO:0000256" key="3">
    <source>
        <dbReference type="ARBA" id="ARBA00022692"/>
    </source>
</evidence>
<dbReference type="InterPro" id="IPR001626">
    <property type="entry name" value="ABC_TroCD"/>
</dbReference>
<name>A0A179D5U8_9BACT</name>
<feature type="transmembrane region" description="Helical" evidence="7">
    <location>
        <begin position="174"/>
        <end position="202"/>
    </location>
</feature>
<sequence length="256" mass="27031">MDILYYGFFWKALLAGVAFGLSAAPTGLFLIIRRDSLLPHALTHVAFTGVALGLLLKGTPLLLALIVTVLSAFLVMEIRERSGVYEDTAVGILASLGLALAIVLASLAKSYDVRLLTYLFGNILVLNEKEALLSGAIFILVLVVLFKLGEALFFISFDEESARTSGLPVKRLKLLLSALTAVLVVLGMKMVGLLLVSALMVIPGASALEVARSLKQSFFLSAVFGGLSVAGGLWSPSPSICLLPGPLSSSLGDFSF</sequence>